<dbReference type="AlphaFoldDB" id="A0A814A4Z2"/>
<evidence type="ECO:0000313" key="7">
    <source>
        <dbReference type="EMBL" id="CAF0906957.1"/>
    </source>
</evidence>
<feature type="compositionally biased region" description="Low complexity" evidence="5">
    <location>
        <begin position="42"/>
        <end position="53"/>
    </location>
</feature>
<feature type="domain" description="Homeobox" evidence="6">
    <location>
        <begin position="64"/>
        <end position="127"/>
    </location>
</feature>
<comment type="caution">
    <text evidence="7">The sequence shown here is derived from an EMBL/GenBank/DDBJ whole genome shotgun (WGS) entry which is preliminary data.</text>
</comment>
<keyword evidence="2 4" id="KW-0371">Homeobox</keyword>
<dbReference type="EMBL" id="CAJNOQ010001614">
    <property type="protein sequence ID" value="CAF0906957.1"/>
    <property type="molecule type" value="Genomic_DNA"/>
</dbReference>
<evidence type="ECO:0000256" key="3">
    <source>
        <dbReference type="ARBA" id="ARBA00023242"/>
    </source>
</evidence>
<evidence type="ECO:0000256" key="5">
    <source>
        <dbReference type="SAM" id="MobiDB-lite"/>
    </source>
</evidence>
<evidence type="ECO:0000313" key="8">
    <source>
        <dbReference type="EMBL" id="CAF3688577.1"/>
    </source>
</evidence>
<dbReference type="SMART" id="SM00389">
    <property type="entry name" value="HOX"/>
    <property type="match status" value="1"/>
</dbReference>
<gene>
    <name evidence="7" type="ORF">GPM918_LOCUS8942</name>
    <name evidence="8" type="ORF">SRO942_LOCUS8943</name>
</gene>
<organism evidence="7 9">
    <name type="scientific">Didymodactylos carnosus</name>
    <dbReference type="NCBI Taxonomy" id="1234261"/>
    <lineage>
        <taxon>Eukaryota</taxon>
        <taxon>Metazoa</taxon>
        <taxon>Spiralia</taxon>
        <taxon>Gnathifera</taxon>
        <taxon>Rotifera</taxon>
        <taxon>Eurotatoria</taxon>
        <taxon>Bdelloidea</taxon>
        <taxon>Philodinida</taxon>
        <taxon>Philodinidae</taxon>
        <taxon>Didymodactylos</taxon>
    </lineage>
</organism>
<dbReference type="GO" id="GO:0000981">
    <property type="term" value="F:DNA-binding transcription factor activity, RNA polymerase II-specific"/>
    <property type="evidence" value="ECO:0007669"/>
    <property type="project" value="InterPro"/>
</dbReference>
<dbReference type="Proteomes" id="UP000663829">
    <property type="component" value="Unassembled WGS sequence"/>
</dbReference>
<keyword evidence="9" id="KW-1185">Reference proteome</keyword>
<dbReference type="InterPro" id="IPR009057">
    <property type="entry name" value="Homeodomain-like_sf"/>
</dbReference>
<dbReference type="InterPro" id="IPR017970">
    <property type="entry name" value="Homeobox_CS"/>
</dbReference>
<evidence type="ECO:0000256" key="2">
    <source>
        <dbReference type="ARBA" id="ARBA00023155"/>
    </source>
</evidence>
<comment type="subcellular location">
    <subcellularLocation>
        <location evidence="4">Nucleus</location>
    </subcellularLocation>
</comment>
<feature type="region of interest" description="Disordered" evidence="5">
    <location>
        <begin position="1"/>
        <end position="59"/>
    </location>
</feature>
<dbReference type="GO" id="GO:0005634">
    <property type="term" value="C:nucleus"/>
    <property type="evidence" value="ECO:0007669"/>
    <property type="project" value="UniProtKB-SubCell"/>
</dbReference>
<dbReference type="Gene3D" id="1.10.10.60">
    <property type="entry name" value="Homeodomain-like"/>
    <property type="match status" value="1"/>
</dbReference>
<dbReference type="Pfam" id="PF05920">
    <property type="entry name" value="Homeobox_KN"/>
    <property type="match status" value="1"/>
</dbReference>
<evidence type="ECO:0000256" key="4">
    <source>
        <dbReference type="PROSITE-ProRule" id="PRU00108"/>
    </source>
</evidence>
<evidence type="ECO:0000313" key="9">
    <source>
        <dbReference type="Proteomes" id="UP000663829"/>
    </source>
</evidence>
<sequence length="159" mass="18059">LSQPATSTPQSLSRNQPKMCASNLTSVQTSSQRRNQRQDRTSSSSVKDPPASSNVDESSITVRRLSSNLKGRLPDDAVDILNDWFDSHVDHPYPTKDEKLELAEQCGVSLQKVSTWFNNRRTRTRNTRPKQIQDDLLRQIEHLKGVVVLQQQTPYSPLF</sequence>
<dbReference type="GO" id="GO:0003677">
    <property type="term" value="F:DNA binding"/>
    <property type="evidence" value="ECO:0007669"/>
    <property type="project" value="UniProtKB-UniRule"/>
</dbReference>
<keyword evidence="3 4" id="KW-0539">Nucleus</keyword>
<feature type="DNA-binding region" description="Homeobox" evidence="4">
    <location>
        <begin position="66"/>
        <end position="128"/>
    </location>
</feature>
<evidence type="ECO:0000256" key="1">
    <source>
        <dbReference type="ARBA" id="ARBA00023125"/>
    </source>
</evidence>
<dbReference type="EMBL" id="CAJOBC010001614">
    <property type="protein sequence ID" value="CAF3688577.1"/>
    <property type="molecule type" value="Genomic_DNA"/>
</dbReference>
<reference evidence="7" key="1">
    <citation type="submission" date="2021-02" db="EMBL/GenBank/DDBJ databases">
        <authorList>
            <person name="Nowell W R."/>
        </authorList>
    </citation>
    <scope>NUCLEOTIDE SEQUENCE</scope>
</reference>
<dbReference type="OrthoDB" id="4187154at2759"/>
<evidence type="ECO:0000259" key="6">
    <source>
        <dbReference type="PROSITE" id="PS50071"/>
    </source>
</evidence>
<dbReference type="InterPro" id="IPR001356">
    <property type="entry name" value="HD"/>
</dbReference>
<dbReference type="PROSITE" id="PS00027">
    <property type="entry name" value="HOMEOBOX_1"/>
    <property type="match status" value="1"/>
</dbReference>
<name>A0A814A4Z2_9BILA</name>
<dbReference type="PANTHER" id="PTHR11850">
    <property type="entry name" value="HOMEOBOX PROTEIN TRANSCRIPTION FACTORS"/>
    <property type="match status" value="1"/>
</dbReference>
<protein>
    <recommendedName>
        <fullName evidence="6">Homeobox domain-containing protein</fullName>
    </recommendedName>
</protein>
<dbReference type="InterPro" id="IPR008422">
    <property type="entry name" value="KN_HD"/>
</dbReference>
<dbReference type="PROSITE" id="PS50071">
    <property type="entry name" value="HOMEOBOX_2"/>
    <property type="match status" value="1"/>
</dbReference>
<dbReference type="CDD" id="cd00086">
    <property type="entry name" value="homeodomain"/>
    <property type="match status" value="1"/>
</dbReference>
<dbReference type="SUPFAM" id="SSF46689">
    <property type="entry name" value="Homeodomain-like"/>
    <property type="match status" value="1"/>
</dbReference>
<proteinExistence type="predicted"/>
<dbReference type="Proteomes" id="UP000681722">
    <property type="component" value="Unassembled WGS sequence"/>
</dbReference>
<feature type="non-terminal residue" evidence="7">
    <location>
        <position position="1"/>
    </location>
</feature>
<accession>A0A814A4Z2</accession>
<dbReference type="InterPro" id="IPR050224">
    <property type="entry name" value="TALE_homeobox"/>
</dbReference>
<feature type="compositionally biased region" description="Polar residues" evidence="5">
    <location>
        <begin position="1"/>
        <end position="33"/>
    </location>
</feature>
<keyword evidence="1 4" id="KW-0238">DNA-binding</keyword>